<dbReference type="GO" id="GO:0005886">
    <property type="term" value="C:plasma membrane"/>
    <property type="evidence" value="ECO:0007669"/>
    <property type="project" value="InterPro"/>
</dbReference>
<evidence type="ECO:0000313" key="8">
    <source>
        <dbReference type="EMBL" id="RFZ94260.1"/>
    </source>
</evidence>
<feature type="transmembrane region" description="Helical" evidence="7">
    <location>
        <begin position="147"/>
        <end position="165"/>
    </location>
</feature>
<dbReference type="Proteomes" id="UP000264217">
    <property type="component" value="Unassembled WGS sequence"/>
</dbReference>
<evidence type="ECO:0000256" key="6">
    <source>
        <dbReference type="ARBA" id="ARBA00023136"/>
    </source>
</evidence>
<keyword evidence="9" id="KW-1185">Reference proteome</keyword>
<evidence type="ECO:0000256" key="1">
    <source>
        <dbReference type="ARBA" id="ARBA00007150"/>
    </source>
</evidence>
<sequence>MFPNLYFLVEYLTGAHVEFLKIVQTFGFFVAIAFMGAYWAFTQEFKRKEALGYIKSFKKTVTVGAKITTFKLASNAIFGFIIFYKIFDVALNFSAAVNDPQAFLLSTRGNLIGGILGAAGFAYWAYYENKKQVLPAPEKRTIDVHPYELMGSILLWAAIFGFAGAKLFNALENWDAFMKDPVGMLIGFSGLTFYGGLICGGAAVLYIANKHGVKPFTMLDIGAAGMMLSYGLGRIGCQMAGDGDWGIPNLKPKPSWFSWAPDWMWSFKYPHNVDQSDYDNHIPGCVGKYCNELRLPVYPTPFYETVVCLILFFILWKMRHRVKAPGVFFGIYMIMAGVERFFVELIRVNTKYVVAGVSFTQAEMISVIMVVGGSLLIYFGNKRFAKTGAVNA</sequence>
<dbReference type="GO" id="GO:0008961">
    <property type="term" value="F:phosphatidylglycerol-prolipoprotein diacylglyceryl transferase activity"/>
    <property type="evidence" value="ECO:0007669"/>
    <property type="project" value="InterPro"/>
</dbReference>
<evidence type="ECO:0000313" key="9">
    <source>
        <dbReference type="Proteomes" id="UP000264217"/>
    </source>
</evidence>
<feature type="transmembrane region" description="Helical" evidence="7">
    <location>
        <begin position="63"/>
        <end position="87"/>
    </location>
</feature>
<comment type="similarity">
    <text evidence="1">Belongs to the Lgt family.</text>
</comment>
<dbReference type="Pfam" id="PF01790">
    <property type="entry name" value="LGT"/>
    <property type="match status" value="1"/>
</dbReference>
<dbReference type="OrthoDB" id="871140at2"/>
<dbReference type="EMBL" id="QWDC01000001">
    <property type="protein sequence ID" value="RFZ94260.1"/>
    <property type="molecule type" value="Genomic_DNA"/>
</dbReference>
<organism evidence="8 9">
    <name type="scientific">Mucilaginibacter conchicola</name>
    <dbReference type="NCBI Taxonomy" id="2303333"/>
    <lineage>
        <taxon>Bacteria</taxon>
        <taxon>Pseudomonadati</taxon>
        <taxon>Bacteroidota</taxon>
        <taxon>Sphingobacteriia</taxon>
        <taxon>Sphingobacteriales</taxon>
        <taxon>Sphingobacteriaceae</taxon>
        <taxon>Mucilaginibacter</taxon>
    </lineage>
</organism>
<accession>A0A372NVV0</accession>
<gene>
    <name evidence="8" type="ORF">D0C36_01505</name>
</gene>
<dbReference type="PANTHER" id="PTHR30589">
    <property type="entry name" value="PROLIPOPROTEIN DIACYLGLYCERYL TRANSFERASE"/>
    <property type="match status" value="1"/>
</dbReference>
<evidence type="ECO:0000256" key="2">
    <source>
        <dbReference type="ARBA" id="ARBA00022475"/>
    </source>
</evidence>
<keyword evidence="2" id="KW-1003">Cell membrane</keyword>
<feature type="transmembrane region" description="Helical" evidence="7">
    <location>
        <begin position="352"/>
        <end position="379"/>
    </location>
</feature>
<keyword evidence="5 7" id="KW-1133">Transmembrane helix</keyword>
<dbReference type="GO" id="GO:0042158">
    <property type="term" value="P:lipoprotein biosynthetic process"/>
    <property type="evidence" value="ECO:0007669"/>
    <property type="project" value="InterPro"/>
</dbReference>
<comment type="caution">
    <text evidence="8">The sequence shown here is derived from an EMBL/GenBank/DDBJ whole genome shotgun (WGS) entry which is preliminary data.</text>
</comment>
<evidence type="ECO:0000256" key="3">
    <source>
        <dbReference type="ARBA" id="ARBA00022679"/>
    </source>
</evidence>
<name>A0A372NVV0_9SPHI</name>
<dbReference type="AlphaFoldDB" id="A0A372NVV0"/>
<proteinExistence type="inferred from homology"/>
<keyword evidence="3 8" id="KW-0808">Transferase</keyword>
<protein>
    <submittedName>
        <fullName evidence="8">Diacylglyceryl transferase</fullName>
    </submittedName>
</protein>
<dbReference type="InterPro" id="IPR001640">
    <property type="entry name" value="Lgt"/>
</dbReference>
<keyword evidence="6 7" id="KW-0472">Membrane</keyword>
<evidence type="ECO:0000256" key="4">
    <source>
        <dbReference type="ARBA" id="ARBA00022692"/>
    </source>
</evidence>
<evidence type="ECO:0000256" key="7">
    <source>
        <dbReference type="SAM" id="Phobius"/>
    </source>
</evidence>
<dbReference type="PANTHER" id="PTHR30589:SF0">
    <property type="entry name" value="PHOSPHATIDYLGLYCEROL--PROLIPOPROTEIN DIACYLGLYCERYL TRANSFERASE"/>
    <property type="match status" value="1"/>
</dbReference>
<dbReference type="RefSeq" id="WP_117389825.1">
    <property type="nucleotide sequence ID" value="NZ_QWDC01000001.1"/>
</dbReference>
<reference evidence="8 9" key="1">
    <citation type="submission" date="2018-08" db="EMBL/GenBank/DDBJ databases">
        <title>Mucilaginibacter sp. MYSH2.</title>
        <authorList>
            <person name="Seo T."/>
        </authorList>
    </citation>
    <scope>NUCLEOTIDE SEQUENCE [LARGE SCALE GENOMIC DNA]</scope>
    <source>
        <strain evidence="8 9">MYSH2</strain>
    </source>
</reference>
<keyword evidence="4 7" id="KW-0812">Transmembrane</keyword>
<feature type="transmembrane region" description="Helical" evidence="7">
    <location>
        <begin position="20"/>
        <end position="42"/>
    </location>
</feature>
<feature type="transmembrane region" description="Helical" evidence="7">
    <location>
        <begin position="107"/>
        <end position="126"/>
    </location>
</feature>
<feature type="transmembrane region" description="Helical" evidence="7">
    <location>
        <begin position="185"/>
        <end position="208"/>
    </location>
</feature>
<evidence type="ECO:0000256" key="5">
    <source>
        <dbReference type="ARBA" id="ARBA00022989"/>
    </source>
</evidence>
<feature type="transmembrane region" description="Helical" evidence="7">
    <location>
        <begin position="327"/>
        <end position="346"/>
    </location>
</feature>